<gene>
    <name evidence="2" type="ORF">LCGC14_2831550</name>
</gene>
<feature type="coiled-coil region" evidence="1">
    <location>
        <begin position="3"/>
        <end position="64"/>
    </location>
</feature>
<dbReference type="Gene3D" id="3.40.50.300">
    <property type="entry name" value="P-loop containing nucleotide triphosphate hydrolases"/>
    <property type="match status" value="1"/>
</dbReference>
<accession>A0A0F8YDX8</accession>
<organism evidence="2">
    <name type="scientific">marine sediment metagenome</name>
    <dbReference type="NCBI Taxonomy" id="412755"/>
    <lineage>
        <taxon>unclassified sequences</taxon>
        <taxon>metagenomes</taxon>
        <taxon>ecological metagenomes</taxon>
    </lineage>
</organism>
<comment type="caution">
    <text evidence="2">The sequence shown here is derived from an EMBL/GenBank/DDBJ whole genome shotgun (WGS) entry which is preliminary data.</text>
</comment>
<evidence type="ECO:0000313" key="2">
    <source>
        <dbReference type="EMBL" id="KKK79633.1"/>
    </source>
</evidence>
<dbReference type="PANTHER" id="PTHR41259">
    <property type="entry name" value="DOUBLE-STRAND BREAK REPAIR RAD50 ATPASE, PUTATIVE-RELATED"/>
    <property type="match status" value="1"/>
</dbReference>
<feature type="coiled-coil region" evidence="1">
    <location>
        <begin position="110"/>
        <end position="144"/>
    </location>
</feature>
<evidence type="ECO:0000256" key="1">
    <source>
        <dbReference type="SAM" id="Coils"/>
    </source>
</evidence>
<reference evidence="2" key="1">
    <citation type="journal article" date="2015" name="Nature">
        <title>Complex archaea that bridge the gap between prokaryotes and eukaryotes.</title>
        <authorList>
            <person name="Spang A."/>
            <person name="Saw J.H."/>
            <person name="Jorgensen S.L."/>
            <person name="Zaremba-Niedzwiedzka K."/>
            <person name="Martijn J."/>
            <person name="Lind A.E."/>
            <person name="van Eijk R."/>
            <person name="Schleper C."/>
            <person name="Guy L."/>
            <person name="Ettema T.J."/>
        </authorList>
    </citation>
    <scope>NUCLEOTIDE SEQUENCE</scope>
</reference>
<proteinExistence type="predicted"/>
<dbReference type="PANTHER" id="PTHR41259:SF1">
    <property type="entry name" value="DOUBLE-STRAND BREAK REPAIR RAD50 ATPASE, PUTATIVE-RELATED"/>
    <property type="match status" value="1"/>
</dbReference>
<dbReference type="InterPro" id="IPR027417">
    <property type="entry name" value="P-loop_NTPase"/>
</dbReference>
<keyword evidence="1" id="KW-0175">Coiled coil</keyword>
<feature type="non-terminal residue" evidence="2">
    <location>
        <position position="1"/>
    </location>
</feature>
<name>A0A0F8YDX8_9ZZZZ</name>
<protein>
    <submittedName>
        <fullName evidence="2">Uncharacterized protein</fullName>
    </submittedName>
</protein>
<sequence>TELDNLRKSKEKLEEKVAELKDERIPEIEAEIEKFEDKILNIKNKSLVKTLQEYEEKLRIKQENETMLFNKKSILNNLFEYTGKSYDESVSHWTSELKNLEKYKEKGMGLKYKEDIINDLKERRAQIEEDLKILIDVMTETKNELLGVERKVNAILNTKEDYLHCTTSNDLEKIRERLKDFLNENYIKRDRILDTINIFSEIKNEEKQKISKLLSKKSKVAEYLKEITNGVYTGVIFEMETGKLKILRKDDQMFEVEKLSGGTYDQLYFTIRIALGEQILQGKTGFFILDDPFIKADSERLKRQIEMLKKICEFGWQVLYFTSKDEIVDSLKEDISSGNVNYIELESLIS</sequence>
<dbReference type="SUPFAM" id="SSF52540">
    <property type="entry name" value="P-loop containing nucleoside triphosphate hydrolases"/>
    <property type="match status" value="1"/>
</dbReference>
<dbReference type="EMBL" id="LAZR01053939">
    <property type="protein sequence ID" value="KKK79633.1"/>
    <property type="molecule type" value="Genomic_DNA"/>
</dbReference>
<dbReference type="AlphaFoldDB" id="A0A0F8YDX8"/>